<evidence type="ECO:0000259" key="6">
    <source>
        <dbReference type="PROSITE" id="PS50850"/>
    </source>
</evidence>
<feature type="transmembrane region" description="Helical" evidence="5">
    <location>
        <begin position="202"/>
        <end position="221"/>
    </location>
</feature>
<organism evidence="7 8">
    <name type="scientific">Mobilicoccus caccae</name>
    <dbReference type="NCBI Taxonomy" id="1859295"/>
    <lineage>
        <taxon>Bacteria</taxon>
        <taxon>Bacillati</taxon>
        <taxon>Actinomycetota</taxon>
        <taxon>Actinomycetes</taxon>
        <taxon>Micrococcales</taxon>
        <taxon>Dermatophilaceae</taxon>
        <taxon>Mobilicoccus</taxon>
    </lineage>
</organism>
<evidence type="ECO:0000256" key="3">
    <source>
        <dbReference type="ARBA" id="ARBA00022989"/>
    </source>
</evidence>
<dbReference type="RefSeq" id="WP_284304151.1">
    <property type="nucleotide sequence ID" value="NZ_BSUO01000001.1"/>
</dbReference>
<comment type="caution">
    <text evidence="7">The sequence shown here is derived from an EMBL/GenBank/DDBJ whole genome shotgun (WGS) entry which is preliminary data.</text>
</comment>
<gene>
    <name evidence="7" type="ORF">GCM10025883_24930</name>
</gene>
<dbReference type="SUPFAM" id="SSF103473">
    <property type="entry name" value="MFS general substrate transporter"/>
    <property type="match status" value="2"/>
</dbReference>
<dbReference type="InterPro" id="IPR011701">
    <property type="entry name" value="MFS"/>
</dbReference>
<protein>
    <submittedName>
        <fullName evidence="7">MFS transporter</fullName>
    </submittedName>
</protein>
<name>A0ABQ6IR93_9MICO</name>
<feature type="transmembrane region" description="Helical" evidence="5">
    <location>
        <begin position="309"/>
        <end position="329"/>
    </location>
</feature>
<dbReference type="Pfam" id="PF07690">
    <property type="entry name" value="MFS_1"/>
    <property type="match status" value="2"/>
</dbReference>
<keyword evidence="4 5" id="KW-0472">Membrane</keyword>
<dbReference type="EMBL" id="BSUO01000001">
    <property type="protein sequence ID" value="GMA40448.1"/>
    <property type="molecule type" value="Genomic_DNA"/>
</dbReference>
<keyword evidence="2 5" id="KW-0812">Transmembrane</keyword>
<feature type="transmembrane region" description="Helical" evidence="5">
    <location>
        <begin position="78"/>
        <end position="97"/>
    </location>
</feature>
<sequence length="469" mass="48345">MPEHTPLDAPPRLWPLYVAGFAATYTFSIGNVAAPDIAADLGATPGEISLVLGSFTSAFATVLVLGGRLGDRFGRRRMFVLGLVGGILTAILAAVAPTTPLLIAARGIQGIAAALVMPQILATIQATSTGIRRARGIATFSATSGVGTAAGQVIGGSLISADIAGTGWRGAAASIAVICALALAGARWLPATRSDRRDAIDIGGAVIVGLALASLVFGLSLGPGQHWSWWTLALLVGGVVGLAAFWRHQSVRERTGRPTLAPPSVVRLTPVWAGLLMALTFFGGFGAFMYEYSVLTQRHLGLTPAASGFSLLLFVLGFVLASASIGHIMRWWGALTMERGACLQLLGLVLVAGTCFFASHTGSGAAWVWWVQAPVAFLGFAQGTQFAPLVSTVMSEVPHSVAGLTGGFVSTAQQAALALGVATLGGLFVSLADVIDPVAAFGWVVAAQGVTAVVFWGLARRLRHEAQQD</sequence>
<dbReference type="Gene3D" id="1.20.1720.10">
    <property type="entry name" value="Multidrug resistance protein D"/>
    <property type="match status" value="1"/>
</dbReference>
<evidence type="ECO:0000256" key="4">
    <source>
        <dbReference type="ARBA" id="ARBA00023136"/>
    </source>
</evidence>
<evidence type="ECO:0000313" key="7">
    <source>
        <dbReference type="EMBL" id="GMA40448.1"/>
    </source>
</evidence>
<feature type="transmembrane region" description="Helical" evidence="5">
    <location>
        <begin position="103"/>
        <end position="124"/>
    </location>
</feature>
<keyword evidence="3 5" id="KW-1133">Transmembrane helix</keyword>
<evidence type="ECO:0000256" key="1">
    <source>
        <dbReference type="ARBA" id="ARBA00004651"/>
    </source>
</evidence>
<feature type="transmembrane region" description="Helical" evidence="5">
    <location>
        <begin position="227"/>
        <end position="247"/>
    </location>
</feature>
<dbReference type="Proteomes" id="UP001157126">
    <property type="component" value="Unassembled WGS sequence"/>
</dbReference>
<feature type="domain" description="Major facilitator superfamily (MFS) profile" evidence="6">
    <location>
        <begin position="12"/>
        <end position="463"/>
    </location>
</feature>
<comment type="subcellular location">
    <subcellularLocation>
        <location evidence="1">Cell membrane</location>
        <topology evidence="1">Multi-pass membrane protein</topology>
    </subcellularLocation>
</comment>
<feature type="transmembrane region" description="Helical" evidence="5">
    <location>
        <begin position="438"/>
        <end position="459"/>
    </location>
</feature>
<keyword evidence="8" id="KW-1185">Reference proteome</keyword>
<feature type="transmembrane region" description="Helical" evidence="5">
    <location>
        <begin position="268"/>
        <end position="289"/>
    </location>
</feature>
<evidence type="ECO:0000256" key="2">
    <source>
        <dbReference type="ARBA" id="ARBA00022692"/>
    </source>
</evidence>
<dbReference type="InterPro" id="IPR020846">
    <property type="entry name" value="MFS_dom"/>
</dbReference>
<dbReference type="PANTHER" id="PTHR42718:SF39">
    <property type="entry name" value="ACTINORHODIN TRANSPORTER-RELATED"/>
    <property type="match status" value="1"/>
</dbReference>
<feature type="transmembrane region" description="Helical" evidence="5">
    <location>
        <begin position="136"/>
        <end position="159"/>
    </location>
</feature>
<accession>A0ABQ6IR93</accession>
<evidence type="ECO:0000313" key="8">
    <source>
        <dbReference type="Proteomes" id="UP001157126"/>
    </source>
</evidence>
<reference evidence="8" key="1">
    <citation type="journal article" date="2019" name="Int. J. Syst. Evol. Microbiol.">
        <title>The Global Catalogue of Microorganisms (GCM) 10K type strain sequencing project: providing services to taxonomists for standard genome sequencing and annotation.</title>
        <authorList>
            <consortium name="The Broad Institute Genomics Platform"/>
            <consortium name="The Broad Institute Genome Sequencing Center for Infectious Disease"/>
            <person name="Wu L."/>
            <person name="Ma J."/>
        </authorList>
    </citation>
    <scope>NUCLEOTIDE SEQUENCE [LARGE SCALE GENOMIC DNA]</scope>
    <source>
        <strain evidence="8">NBRC 113072</strain>
    </source>
</reference>
<dbReference type="PANTHER" id="PTHR42718">
    <property type="entry name" value="MAJOR FACILITATOR SUPERFAMILY MULTIDRUG TRANSPORTER MFSC"/>
    <property type="match status" value="1"/>
</dbReference>
<dbReference type="Gene3D" id="1.20.1250.20">
    <property type="entry name" value="MFS general substrate transporter like domains"/>
    <property type="match status" value="1"/>
</dbReference>
<dbReference type="InterPro" id="IPR036259">
    <property type="entry name" value="MFS_trans_sf"/>
</dbReference>
<feature type="transmembrane region" description="Helical" evidence="5">
    <location>
        <begin position="341"/>
        <end position="361"/>
    </location>
</feature>
<evidence type="ECO:0000256" key="5">
    <source>
        <dbReference type="SAM" id="Phobius"/>
    </source>
</evidence>
<feature type="transmembrane region" description="Helical" evidence="5">
    <location>
        <begin position="171"/>
        <end position="190"/>
    </location>
</feature>
<dbReference type="CDD" id="cd17321">
    <property type="entry name" value="MFS_MMR_MDR_like"/>
    <property type="match status" value="1"/>
</dbReference>
<feature type="transmembrane region" description="Helical" evidence="5">
    <location>
        <begin position="48"/>
        <end position="66"/>
    </location>
</feature>
<dbReference type="PROSITE" id="PS50850">
    <property type="entry name" value="MFS"/>
    <property type="match status" value="1"/>
</dbReference>
<proteinExistence type="predicted"/>